<reference evidence="3" key="1">
    <citation type="journal article" date="2017" name="Nat. Commun.">
        <title>The asparagus genome sheds light on the origin and evolution of a young Y chromosome.</title>
        <authorList>
            <person name="Harkess A."/>
            <person name="Zhou J."/>
            <person name="Xu C."/>
            <person name="Bowers J.E."/>
            <person name="Van der Hulst R."/>
            <person name="Ayyampalayam S."/>
            <person name="Mercati F."/>
            <person name="Riccardi P."/>
            <person name="McKain M.R."/>
            <person name="Kakrana A."/>
            <person name="Tang H."/>
            <person name="Ray J."/>
            <person name="Groenendijk J."/>
            <person name="Arikit S."/>
            <person name="Mathioni S.M."/>
            <person name="Nakano M."/>
            <person name="Shan H."/>
            <person name="Telgmann-Rauber A."/>
            <person name="Kanno A."/>
            <person name="Yue Z."/>
            <person name="Chen H."/>
            <person name="Li W."/>
            <person name="Chen Y."/>
            <person name="Xu X."/>
            <person name="Zhang Y."/>
            <person name="Luo S."/>
            <person name="Chen H."/>
            <person name="Gao J."/>
            <person name="Mao Z."/>
            <person name="Pires J.C."/>
            <person name="Luo M."/>
            <person name="Kudrna D."/>
            <person name="Wing R.A."/>
            <person name="Meyers B.C."/>
            <person name="Yi K."/>
            <person name="Kong H."/>
            <person name="Lavrijsen P."/>
            <person name="Sunseri F."/>
            <person name="Falavigna A."/>
            <person name="Ye Y."/>
            <person name="Leebens-Mack J.H."/>
            <person name="Chen G."/>
        </authorList>
    </citation>
    <scope>NUCLEOTIDE SEQUENCE [LARGE SCALE GENOMIC DNA]</scope>
    <source>
        <strain evidence="3">cv. DH0086</strain>
    </source>
</reference>
<protein>
    <submittedName>
        <fullName evidence="2">Uncharacterized protein</fullName>
    </submittedName>
</protein>
<proteinExistence type="predicted"/>
<evidence type="ECO:0000313" key="2">
    <source>
        <dbReference type="EMBL" id="ONK80420.1"/>
    </source>
</evidence>
<feature type="compositionally biased region" description="Basic and acidic residues" evidence="1">
    <location>
        <begin position="31"/>
        <end position="58"/>
    </location>
</feature>
<organism evidence="2 3">
    <name type="scientific">Asparagus officinalis</name>
    <name type="common">Garden asparagus</name>
    <dbReference type="NCBI Taxonomy" id="4686"/>
    <lineage>
        <taxon>Eukaryota</taxon>
        <taxon>Viridiplantae</taxon>
        <taxon>Streptophyta</taxon>
        <taxon>Embryophyta</taxon>
        <taxon>Tracheophyta</taxon>
        <taxon>Spermatophyta</taxon>
        <taxon>Magnoliopsida</taxon>
        <taxon>Liliopsida</taxon>
        <taxon>Asparagales</taxon>
        <taxon>Asparagaceae</taxon>
        <taxon>Asparagoideae</taxon>
        <taxon>Asparagus</taxon>
    </lineage>
</organism>
<dbReference type="Proteomes" id="UP000243459">
    <property type="component" value="Chromosome 1"/>
</dbReference>
<evidence type="ECO:0000256" key="1">
    <source>
        <dbReference type="SAM" id="MobiDB-lite"/>
    </source>
</evidence>
<feature type="region of interest" description="Disordered" evidence="1">
    <location>
        <begin position="1"/>
        <end position="102"/>
    </location>
</feature>
<evidence type="ECO:0000313" key="3">
    <source>
        <dbReference type="Proteomes" id="UP000243459"/>
    </source>
</evidence>
<feature type="compositionally biased region" description="Basic and acidic residues" evidence="1">
    <location>
        <begin position="65"/>
        <end position="74"/>
    </location>
</feature>
<sequence>MEAQRWGARSKVQPEVIPRTRSKSKPSPRLSTERSPIEPTKKEAKDPNEGQERLETHRPPPRTCARQDRSDPVEIARNGRIAKASPRPAGQEPAVQQGRPLPVRCIRERGYPGIKAKKRAEQGRG</sequence>
<accession>A0A5P1FUT0</accession>
<dbReference type="AlphaFoldDB" id="A0A5P1FUT0"/>
<keyword evidence="3" id="KW-1185">Reference proteome</keyword>
<name>A0A5P1FUT0_ASPOF</name>
<gene>
    <name evidence="2" type="ORF">A4U43_C01F17540</name>
</gene>
<dbReference type="Gramene" id="ONK80420">
    <property type="protein sequence ID" value="ONK80420"/>
    <property type="gene ID" value="A4U43_C01F17540"/>
</dbReference>
<dbReference type="EMBL" id="CM007381">
    <property type="protein sequence ID" value="ONK80420.1"/>
    <property type="molecule type" value="Genomic_DNA"/>
</dbReference>